<feature type="transmembrane region" description="Helical" evidence="1">
    <location>
        <begin position="31"/>
        <end position="50"/>
    </location>
</feature>
<protein>
    <recommendedName>
        <fullName evidence="2">DUF3899 domain-containing protein</fullName>
    </recommendedName>
</protein>
<dbReference type="InterPro" id="IPR025007">
    <property type="entry name" value="DUF3899"/>
</dbReference>
<keyword evidence="1" id="KW-0812">Transmembrane</keyword>
<dbReference type="RefSeq" id="WP_066336346.1">
    <property type="nucleotide sequence ID" value="NZ_LWSG01000034.1"/>
</dbReference>
<evidence type="ECO:0000313" key="3">
    <source>
        <dbReference type="EMBL" id="OAS83870.1"/>
    </source>
</evidence>
<dbReference type="AlphaFoldDB" id="A0A179SS78"/>
<keyword evidence="4" id="KW-1185">Reference proteome</keyword>
<feature type="domain" description="DUF3899" evidence="2">
    <location>
        <begin position="34"/>
        <end position="115"/>
    </location>
</feature>
<comment type="caution">
    <text evidence="3">The sequence shown here is derived from an EMBL/GenBank/DDBJ whole genome shotgun (WGS) entry which is preliminary data.</text>
</comment>
<organism evidence="3 4">
    <name type="scientific">Metabacillus litoralis</name>
    <dbReference type="NCBI Taxonomy" id="152268"/>
    <lineage>
        <taxon>Bacteria</taxon>
        <taxon>Bacillati</taxon>
        <taxon>Bacillota</taxon>
        <taxon>Bacilli</taxon>
        <taxon>Bacillales</taxon>
        <taxon>Bacillaceae</taxon>
        <taxon>Metabacillus</taxon>
    </lineage>
</organism>
<reference evidence="4" key="1">
    <citation type="submission" date="2016-04" db="EMBL/GenBank/DDBJ databases">
        <authorList>
            <person name="Lyu Z."/>
            <person name="Lyu W."/>
        </authorList>
    </citation>
    <scope>NUCLEOTIDE SEQUENCE [LARGE SCALE GENOMIC DNA]</scope>
    <source>
        <strain evidence="4">C44</strain>
    </source>
</reference>
<proteinExistence type="predicted"/>
<accession>A0A179SS78</accession>
<keyword evidence="1" id="KW-0472">Membrane</keyword>
<feature type="transmembrane region" description="Helical" evidence="1">
    <location>
        <begin position="7"/>
        <end position="25"/>
    </location>
</feature>
<dbReference type="EMBL" id="LWSG01000034">
    <property type="protein sequence ID" value="OAS83870.1"/>
    <property type="molecule type" value="Genomic_DNA"/>
</dbReference>
<name>A0A179SS78_9BACI</name>
<dbReference type="Proteomes" id="UP000078534">
    <property type="component" value="Unassembled WGS sequence"/>
</dbReference>
<sequence>MLQKRTFTLFIVSLCTTILLSFFIYQKLTLLSFINISFIIAGSLLFLSLLTMTVKGGFFDGISYGFRRMFISKGQELSKKEINEMTPVSELLNFDHSPILFCGLLMTAIMLVALFIYYL</sequence>
<keyword evidence="1" id="KW-1133">Transmembrane helix</keyword>
<dbReference type="Pfam" id="PF13038">
    <property type="entry name" value="DUF3899"/>
    <property type="match status" value="1"/>
</dbReference>
<feature type="transmembrane region" description="Helical" evidence="1">
    <location>
        <begin position="99"/>
        <end position="118"/>
    </location>
</feature>
<gene>
    <name evidence="3" type="ORF">A6K24_07105</name>
</gene>
<evidence type="ECO:0000313" key="4">
    <source>
        <dbReference type="Proteomes" id="UP000078534"/>
    </source>
</evidence>
<evidence type="ECO:0000259" key="2">
    <source>
        <dbReference type="Pfam" id="PF13038"/>
    </source>
</evidence>
<evidence type="ECO:0000256" key="1">
    <source>
        <dbReference type="SAM" id="Phobius"/>
    </source>
</evidence>